<keyword evidence="1" id="KW-0812">Transmembrane</keyword>
<feature type="transmembrane region" description="Helical" evidence="1">
    <location>
        <begin position="33"/>
        <end position="52"/>
    </location>
</feature>
<keyword evidence="1" id="KW-0472">Membrane</keyword>
<protein>
    <submittedName>
        <fullName evidence="2">Unannotated protein</fullName>
    </submittedName>
</protein>
<reference evidence="2" key="1">
    <citation type="submission" date="2020-05" db="EMBL/GenBank/DDBJ databases">
        <authorList>
            <person name="Chiriac C."/>
            <person name="Salcher M."/>
            <person name="Ghai R."/>
            <person name="Kavagutti S V."/>
        </authorList>
    </citation>
    <scope>NUCLEOTIDE SEQUENCE</scope>
</reference>
<proteinExistence type="predicted"/>
<dbReference type="EMBL" id="CAFAAT010000115">
    <property type="protein sequence ID" value="CAB4810342.1"/>
    <property type="molecule type" value="Genomic_DNA"/>
</dbReference>
<accession>A0A6J6YLS3</accession>
<dbReference type="PANTHER" id="PTHR47089">
    <property type="entry name" value="ABC TRANSPORTER, PERMEASE PROTEIN"/>
    <property type="match status" value="1"/>
</dbReference>
<keyword evidence="1" id="KW-1133">Transmembrane helix</keyword>
<gene>
    <name evidence="2" type="ORF">UFOPK3083_00874</name>
</gene>
<feature type="transmembrane region" description="Helical" evidence="1">
    <location>
        <begin position="58"/>
        <end position="78"/>
    </location>
</feature>
<name>A0A6J6YLS3_9ZZZZ</name>
<feature type="transmembrane region" description="Helical" evidence="1">
    <location>
        <begin position="6"/>
        <end position="26"/>
    </location>
</feature>
<evidence type="ECO:0000256" key="1">
    <source>
        <dbReference type="SAM" id="Phobius"/>
    </source>
</evidence>
<dbReference type="PANTHER" id="PTHR47089:SF1">
    <property type="entry name" value="GUANOSINE ABC TRANSPORTER PERMEASE PROTEIN NUPP"/>
    <property type="match status" value="1"/>
</dbReference>
<evidence type="ECO:0000313" key="2">
    <source>
        <dbReference type="EMBL" id="CAB4810342.1"/>
    </source>
</evidence>
<sequence>MGSEYALTAGVAGSFGFDAITVALLGRAKPLGTVLAALLFGALRAGGLTMQANTTTPIDIVLVIQALVVLFIAAPAMVRAIFRLKNVKSGTDMAAKGWNG</sequence>
<organism evidence="2">
    <name type="scientific">freshwater metagenome</name>
    <dbReference type="NCBI Taxonomy" id="449393"/>
    <lineage>
        <taxon>unclassified sequences</taxon>
        <taxon>metagenomes</taxon>
        <taxon>ecological metagenomes</taxon>
    </lineage>
</organism>
<dbReference type="AlphaFoldDB" id="A0A6J6YLS3"/>